<evidence type="ECO:0000256" key="1">
    <source>
        <dbReference type="ARBA" id="ARBA00004240"/>
    </source>
</evidence>
<comment type="similarity">
    <text evidence="2 6">Belongs to the glycosyl hydrolase 47 family.</text>
</comment>
<dbReference type="GO" id="GO:1904380">
    <property type="term" value="P:endoplasmic reticulum mannose trimming"/>
    <property type="evidence" value="ECO:0007669"/>
    <property type="project" value="InterPro"/>
</dbReference>
<feature type="binding site" evidence="5">
    <location>
        <position position="225"/>
    </location>
    <ligand>
        <name>Ca(2+)</name>
        <dbReference type="ChEBI" id="CHEBI:29108"/>
    </ligand>
</feature>
<evidence type="ECO:0000256" key="4">
    <source>
        <dbReference type="ARBA" id="ARBA00023180"/>
    </source>
</evidence>
<keyword evidence="3" id="KW-0256">Endoplasmic reticulum</keyword>
<dbReference type="InterPro" id="IPR001382">
    <property type="entry name" value="Glyco_hydro_47"/>
</dbReference>
<dbReference type="GO" id="GO:0005975">
    <property type="term" value="P:carbohydrate metabolic process"/>
    <property type="evidence" value="ECO:0007669"/>
    <property type="project" value="InterPro"/>
</dbReference>
<organism evidence="7 8">
    <name type="scientific">Ramazzottius varieornatus</name>
    <name type="common">Water bear</name>
    <name type="synonym">Tardigrade</name>
    <dbReference type="NCBI Taxonomy" id="947166"/>
    <lineage>
        <taxon>Eukaryota</taxon>
        <taxon>Metazoa</taxon>
        <taxon>Ecdysozoa</taxon>
        <taxon>Tardigrada</taxon>
        <taxon>Eutardigrada</taxon>
        <taxon>Parachela</taxon>
        <taxon>Hypsibioidea</taxon>
        <taxon>Ramazzottiidae</taxon>
        <taxon>Ramazzottius</taxon>
    </lineage>
</organism>
<dbReference type="PANTHER" id="PTHR45679:SF6">
    <property type="entry name" value="ER DEGRADATION-ENHANCING ALPHA-MANNOSIDASE-LIKE PROTEIN 2"/>
    <property type="match status" value="1"/>
</dbReference>
<keyword evidence="6" id="KW-0326">Glycosidase</keyword>
<dbReference type="AlphaFoldDB" id="A0A1D1VDA2"/>
<dbReference type="Proteomes" id="UP000186922">
    <property type="component" value="Unassembled WGS sequence"/>
</dbReference>
<name>A0A1D1VDA2_RAMVA</name>
<dbReference type="STRING" id="947166.A0A1D1VDA2"/>
<dbReference type="PRINTS" id="PR00747">
    <property type="entry name" value="GLYHDRLASE47"/>
</dbReference>
<sequence>MYCSAGVDSMFEYLAKGAAAFQSPELMAILLDSMDAIHKYVNHDDWFFWVSSLSTHITMAFFQSLEAFWPGILAGIGDIEPAYRSLMHYMNLWRHYGFTPEFFDVVKAKVVRGREGYPLRPELIESIYHLYRSTKDPMLLHFGAQIVESIETIARVPCGYATVKNVETHNLENRMESFFLAETIKYLYLLFDEDNFIHTDDGTAEVLEREKSSCVLSSGSFVFNTEAHPFDLSAVQCCSADNKAANSFLKSVRDNLNVPFMLGLTKDSDKFRRKKKRRHSQAGKENKSSFWDVEVEEKVEEPVIIGNRTFQDYCACDIPFFLYQRICVRDIREWLFYSMACPARFCSTAPKKQPVQPTVEFTVHDEVVLGAPDLLSCPTLDHRFLLYGEINSRN</sequence>
<comment type="caution">
    <text evidence="7">The sequence shown here is derived from an EMBL/GenBank/DDBJ whole genome shotgun (WGS) entry which is preliminary data.</text>
</comment>
<gene>
    <name evidence="7" type="primary">RvY_09252</name>
    <name evidence="7" type="synonym">RvY_09252.1</name>
    <name evidence="7" type="ORF">RvY_09252-1</name>
</gene>
<keyword evidence="8" id="KW-1185">Reference proteome</keyword>
<evidence type="ECO:0000256" key="3">
    <source>
        <dbReference type="ARBA" id="ARBA00022824"/>
    </source>
</evidence>
<dbReference type="PANTHER" id="PTHR45679">
    <property type="entry name" value="ER DEGRADATION-ENHANCING ALPHA-MANNOSIDASE-LIKE PROTEIN 2"/>
    <property type="match status" value="1"/>
</dbReference>
<protein>
    <recommendedName>
        <fullName evidence="6">alpha-1,2-Mannosidase</fullName>
        <ecNumber evidence="6">3.2.1.-</ecNumber>
    </recommendedName>
</protein>
<keyword evidence="6" id="KW-0378">Hydrolase</keyword>
<evidence type="ECO:0000256" key="2">
    <source>
        <dbReference type="ARBA" id="ARBA00007658"/>
    </source>
</evidence>
<dbReference type="EC" id="3.2.1.-" evidence="6"/>
<dbReference type="InterPro" id="IPR044674">
    <property type="entry name" value="EDEM1/2/3"/>
</dbReference>
<proteinExistence type="inferred from homology"/>
<accession>A0A1D1VDA2</accession>
<dbReference type="SUPFAM" id="SSF48225">
    <property type="entry name" value="Seven-hairpin glycosidases"/>
    <property type="match status" value="1"/>
</dbReference>
<dbReference type="GO" id="GO:0004571">
    <property type="term" value="F:mannosyl-oligosaccharide 1,2-alpha-mannosidase activity"/>
    <property type="evidence" value="ECO:0007669"/>
    <property type="project" value="InterPro"/>
</dbReference>
<dbReference type="GO" id="GO:0044322">
    <property type="term" value="C:endoplasmic reticulum quality control compartment"/>
    <property type="evidence" value="ECO:0007669"/>
    <property type="project" value="GOC"/>
</dbReference>
<keyword evidence="5" id="KW-0479">Metal-binding</keyword>
<dbReference type="EMBL" id="BDGG01000004">
    <property type="protein sequence ID" value="GAU98052.1"/>
    <property type="molecule type" value="Genomic_DNA"/>
</dbReference>
<evidence type="ECO:0000256" key="6">
    <source>
        <dbReference type="RuleBase" id="RU361193"/>
    </source>
</evidence>
<evidence type="ECO:0000313" key="7">
    <source>
        <dbReference type="EMBL" id="GAU98052.1"/>
    </source>
</evidence>
<evidence type="ECO:0000256" key="5">
    <source>
        <dbReference type="PIRSR" id="PIRSR601382-2"/>
    </source>
</evidence>
<comment type="subcellular location">
    <subcellularLocation>
        <location evidence="1">Endoplasmic reticulum</location>
    </subcellularLocation>
</comment>
<reference evidence="7 8" key="1">
    <citation type="journal article" date="2016" name="Nat. Commun.">
        <title>Extremotolerant tardigrade genome and improved radiotolerance of human cultured cells by tardigrade-unique protein.</title>
        <authorList>
            <person name="Hashimoto T."/>
            <person name="Horikawa D.D."/>
            <person name="Saito Y."/>
            <person name="Kuwahara H."/>
            <person name="Kozuka-Hata H."/>
            <person name="Shin-I T."/>
            <person name="Minakuchi Y."/>
            <person name="Ohishi K."/>
            <person name="Motoyama A."/>
            <person name="Aizu T."/>
            <person name="Enomoto A."/>
            <person name="Kondo K."/>
            <person name="Tanaka S."/>
            <person name="Hara Y."/>
            <person name="Koshikawa S."/>
            <person name="Sagara H."/>
            <person name="Miura T."/>
            <person name="Yokobori S."/>
            <person name="Miyagawa K."/>
            <person name="Suzuki Y."/>
            <person name="Kubo T."/>
            <person name="Oyama M."/>
            <person name="Kohara Y."/>
            <person name="Fujiyama A."/>
            <person name="Arakawa K."/>
            <person name="Katayama T."/>
            <person name="Toyoda A."/>
            <person name="Kunieda T."/>
        </authorList>
    </citation>
    <scope>NUCLEOTIDE SEQUENCE [LARGE SCALE GENOMIC DNA]</scope>
    <source>
        <strain evidence="7 8">YOKOZUNA-1</strain>
    </source>
</reference>
<dbReference type="InterPro" id="IPR036026">
    <property type="entry name" value="Seven-hairpin_glycosidases"/>
</dbReference>
<dbReference type="Gene3D" id="1.50.10.10">
    <property type="match status" value="1"/>
</dbReference>
<keyword evidence="5" id="KW-0106">Calcium</keyword>
<comment type="cofactor">
    <cofactor evidence="5">
        <name>Ca(2+)</name>
        <dbReference type="ChEBI" id="CHEBI:29108"/>
    </cofactor>
</comment>
<keyword evidence="4" id="KW-0325">Glycoprotein</keyword>
<dbReference type="OrthoDB" id="8118055at2759"/>
<dbReference type="InterPro" id="IPR012341">
    <property type="entry name" value="6hp_glycosidase-like_sf"/>
</dbReference>
<dbReference type="Pfam" id="PF01532">
    <property type="entry name" value="Glyco_hydro_47"/>
    <property type="match status" value="1"/>
</dbReference>
<evidence type="ECO:0000313" key="8">
    <source>
        <dbReference type="Proteomes" id="UP000186922"/>
    </source>
</evidence>
<dbReference type="GO" id="GO:0005509">
    <property type="term" value="F:calcium ion binding"/>
    <property type="evidence" value="ECO:0007669"/>
    <property type="project" value="InterPro"/>
</dbReference>
<dbReference type="GO" id="GO:0016020">
    <property type="term" value="C:membrane"/>
    <property type="evidence" value="ECO:0007669"/>
    <property type="project" value="InterPro"/>
</dbReference>